<gene>
    <name evidence="1" type="ORF">H1R20_g15559</name>
</gene>
<organism evidence="1 2">
    <name type="scientific">Candolleomyces eurysporus</name>
    <dbReference type="NCBI Taxonomy" id="2828524"/>
    <lineage>
        <taxon>Eukaryota</taxon>
        <taxon>Fungi</taxon>
        <taxon>Dikarya</taxon>
        <taxon>Basidiomycota</taxon>
        <taxon>Agaricomycotina</taxon>
        <taxon>Agaricomycetes</taxon>
        <taxon>Agaricomycetidae</taxon>
        <taxon>Agaricales</taxon>
        <taxon>Agaricineae</taxon>
        <taxon>Psathyrellaceae</taxon>
        <taxon>Candolleomyces</taxon>
    </lineage>
</organism>
<evidence type="ECO:0008006" key="3">
    <source>
        <dbReference type="Google" id="ProtNLM"/>
    </source>
</evidence>
<feature type="non-terminal residue" evidence="1">
    <location>
        <position position="463"/>
    </location>
</feature>
<protein>
    <recommendedName>
        <fullName evidence="3">F-box domain-containing protein</fullName>
    </recommendedName>
</protein>
<name>A0A9W8M9C1_9AGAR</name>
<sequence>MLNFPPEILGEVFNHYVHGRFKIFQMDEDGAQKSVRRITAYTDSQTDPIDLTQVCRSWRATAISIPQLWATIYVFRPKSEGDLKMFELWLERSAGLNGSCPVDLTIKETLAPRSITPAREMKVLKQILALAISQFRRWRYISLELSHRSEPFLEQLYATAAPPILRGIKISLRNWDRHELRRLMGVLCSAPELQSITFGREFCTRFYTELLLDIVPWDHPTTLNFTFLPESMFHRILSASMNTLQDISVLDLTILSSVGVGGSTAVPCTTMRHLQSIHIDAFSEGDASMIFDKLTLPALRELRLPNGFGDYTAPGIQTRGWESLSGLLKRSNCKLQIFEFGHDESPGSQFTEEWITKYLKFSPGFEHLTSLRVTSEIGKNSNSLQLLEALSEVCGDAPRPRLLPLLETLILDSVRSAGAVRRMVADRLSAYGGDGRPKLRWVYADLVGEDFAVDMDLTSPSRM</sequence>
<accession>A0A9W8M9C1</accession>
<reference evidence="1" key="1">
    <citation type="submission" date="2022-06" db="EMBL/GenBank/DDBJ databases">
        <title>Genome Sequence of Candolleomyces eurysporus.</title>
        <authorList>
            <person name="Buettner E."/>
        </authorList>
    </citation>
    <scope>NUCLEOTIDE SEQUENCE</scope>
    <source>
        <strain evidence="1">VTCC 930004</strain>
    </source>
</reference>
<proteinExistence type="predicted"/>
<comment type="caution">
    <text evidence="1">The sequence shown here is derived from an EMBL/GenBank/DDBJ whole genome shotgun (WGS) entry which is preliminary data.</text>
</comment>
<dbReference type="OrthoDB" id="2932692at2759"/>
<dbReference type="AlphaFoldDB" id="A0A9W8M9C1"/>
<evidence type="ECO:0000313" key="2">
    <source>
        <dbReference type="Proteomes" id="UP001140091"/>
    </source>
</evidence>
<dbReference type="Proteomes" id="UP001140091">
    <property type="component" value="Unassembled WGS sequence"/>
</dbReference>
<keyword evidence="2" id="KW-1185">Reference proteome</keyword>
<dbReference type="EMBL" id="JANBPK010001584">
    <property type="protein sequence ID" value="KAJ2921532.1"/>
    <property type="molecule type" value="Genomic_DNA"/>
</dbReference>
<evidence type="ECO:0000313" key="1">
    <source>
        <dbReference type="EMBL" id="KAJ2921532.1"/>
    </source>
</evidence>